<feature type="region of interest" description="Disordered" evidence="1">
    <location>
        <begin position="1"/>
        <end position="25"/>
    </location>
</feature>
<dbReference type="AlphaFoldDB" id="A0A943TE08"/>
<dbReference type="RefSeq" id="WP_303953037.1">
    <property type="nucleotide sequence ID" value="NZ_JAGZXI010000008.1"/>
</dbReference>
<feature type="compositionally biased region" description="Polar residues" evidence="1">
    <location>
        <begin position="191"/>
        <end position="202"/>
    </location>
</feature>
<name>A0A943TE08_9MICC</name>
<feature type="region of interest" description="Disordered" evidence="1">
    <location>
        <begin position="190"/>
        <end position="312"/>
    </location>
</feature>
<feature type="compositionally biased region" description="Gly residues" evidence="1">
    <location>
        <begin position="291"/>
        <end position="312"/>
    </location>
</feature>
<evidence type="ECO:0000313" key="3">
    <source>
        <dbReference type="Proteomes" id="UP000739069"/>
    </source>
</evidence>
<comment type="caution">
    <text evidence="2">The sequence shown here is derived from an EMBL/GenBank/DDBJ whole genome shotgun (WGS) entry which is preliminary data.</text>
</comment>
<dbReference type="EMBL" id="JAGZXI010000008">
    <property type="protein sequence ID" value="MBS6635248.1"/>
    <property type="molecule type" value="Genomic_DNA"/>
</dbReference>
<feature type="compositionally biased region" description="Low complexity" evidence="1">
    <location>
        <begin position="260"/>
        <end position="290"/>
    </location>
</feature>
<feature type="compositionally biased region" description="Low complexity" evidence="1">
    <location>
        <begin position="144"/>
        <end position="153"/>
    </location>
</feature>
<sequence>MSSAPQHPGGTHRVDQPKTSRGPLNSVADFASRAARSASQNAVNLGATRPGVAKMIAVAGASVLLIGGGIFAYNSMHQEENAFLASDDEYARVCQDATTGERVDDSECEKAGAQEPTANPSESASSDSSSSSSSHSGSSGSGSSGSSNSSTTTHHSGSNAFLWYYLGRQSAANSNGASASYIPRVGEKLSGGSTTRPSNGTVYSGVPSSGGGFEDSYRNAKKASTISSGKEISTKNTGKTSSVRDNTTGTVSNARRNGTSGSNSGSSNSSKSGNKSGSKSGSSSSNKSGSKSGGSKGGFGGGSKSGGGHSGG</sequence>
<evidence type="ECO:0000313" key="2">
    <source>
        <dbReference type="EMBL" id="MBS6635248.1"/>
    </source>
</evidence>
<gene>
    <name evidence="2" type="ORF">KH265_06290</name>
</gene>
<dbReference type="Proteomes" id="UP000739069">
    <property type="component" value="Unassembled WGS sequence"/>
</dbReference>
<feature type="compositionally biased region" description="Basic and acidic residues" evidence="1">
    <location>
        <begin position="99"/>
        <end position="112"/>
    </location>
</feature>
<feature type="region of interest" description="Disordered" evidence="1">
    <location>
        <begin position="97"/>
        <end position="153"/>
    </location>
</feature>
<feature type="compositionally biased region" description="Low complexity" evidence="1">
    <location>
        <begin position="121"/>
        <end position="138"/>
    </location>
</feature>
<protein>
    <submittedName>
        <fullName evidence="2">Uncharacterized protein</fullName>
    </submittedName>
</protein>
<proteinExistence type="predicted"/>
<organism evidence="2 3">
    <name type="scientific">Rothia mucilaginosa</name>
    <dbReference type="NCBI Taxonomy" id="43675"/>
    <lineage>
        <taxon>Bacteria</taxon>
        <taxon>Bacillati</taxon>
        <taxon>Actinomycetota</taxon>
        <taxon>Actinomycetes</taxon>
        <taxon>Micrococcales</taxon>
        <taxon>Micrococcaceae</taxon>
        <taxon>Rothia</taxon>
    </lineage>
</organism>
<accession>A0A943TE08</accession>
<reference evidence="2" key="1">
    <citation type="submission" date="2021-02" db="EMBL/GenBank/DDBJ databases">
        <title>Infant gut strain persistence is associated with maternal origin, phylogeny, and functional potential including surface adhesion and iron acquisition.</title>
        <authorList>
            <person name="Lou Y.C."/>
        </authorList>
    </citation>
    <scope>NUCLEOTIDE SEQUENCE</scope>
    <source>
        <strain evidence="2">L1_008_092G1_dasL1_008_092G1_concoct_16</strain>
    </source>
</reference>
<feature type="compositionally biased region" description="Polar residues" evidence="1">
    <location>
        <begin position="222"/>
        <end position="259"/>
    </location>
</feature>
<evidence type="ECO:0000256" key="1">
    <source>
        <dbReference type="SAM" id="MobiDB-lite"/>
    </source>
</evidence>